<sequence length="110" mass="12401">MVKGESSQPPVKDTTLTFQCLADAKKKYIVKVLLFQSIPEDLVLQIGNLKIGKEMSEAIKTRNLGVDHVKKARLQTLITKFKNMKMSYNDSIEAYCHSPTRAKTRGVTED</sequence>
<gene>
    <name evidence="1" type="ORF">Tci_551347</name>
</gene>
<evidence type="ECO:0000313" key="1">
    <source>
        <dbReference type="EMBL" id="GEZ79374.1"/>
    </source>
</evidence>
<dbReference type="AlphaFoldDB" id="A0A699ISW0"/>
<comment type="caution">
    <text evidence="1">The sequence shown here is derived from an EMBL/GenBank/DDBJ whole genome shotgun (WGS) entry which is preliminary data.</text>
</comment>
<proteinExistence type="predicted"/>
<organism evidence="1">
    <name type="scientific">Tanacetum cinerariifolium</name>
    <name type="common">Dalmatian daisy</name>
    <name type="synonym">Chrysanthemum cinerariifolium</name>
    <dbReference type="NCBI Taxonomy" id="118510"/>
    <lineage>
        <taxon>Eukaryota</taxon>
        <taxon>Viridiplantae</taxon>
        <taxon>Streptophyta</taxon>
        <taxon>Embryophyta</taxon>
        <taxon>Tracheophyta</taxon>
        <taxon>Spermatophyta</taxon>
        <taxon>Magnoliopsida</taxon>
        <taxon>eudicotyledons</taxon>
        <taxon>Gunneridae</taxon>
        <taxon>Pentapetalae</taxon>
        <taxon>asterids</taxon>
        <taxon>campanulids</taxon>
        <taxon>Asterales</taxon>
        <taxon>Asteraceae</taxon>
        <taxon>Asteroideae</taxon>
        <taxon>Anthemideae</taxon>
        <taxon>Anthemidinae</taxon>
        <taxon>Tanacetum</taxon>
    </lineage>
</organism>
<accession>A0A699ISW0</accession>
<dbReference type="EMBL" id="BKCJ010324424">
    <property type="protein sequence ID" value="GEZ79374.1"/>
    <property type="molecule type" value="Genomic_DNA"/>
</dbReference>
<protein>
    <submittedName>
        <fullName evidence="1">Uncharacterized protein</fullName>
    </submittedName>
</protein>
<name>A0A699ISW0_TANCI</name>
<reference evidence="1" key="1">
    <citation type="journal article" date="2019" name="Sci. Rep.">
        <title>Draft genome of Tanacetum cinerariifolium, the natural source of mosquito coil.</title>
        <authorList>
            <person name="Yamashiro T."/>
            <person name="Shiraishi A."/>
            <person name="Satake H."/>
            <person name="Nakayama K."/>
        </authorList>
    </citation>
    <scope>NUCLEOTIDE SEQUENCE</scope>
</reference>